<dbReference type="CDD" id="cd00867">
    <property type="entry name" value="Trans_IPPS"/>
    <property type="match status" value="1"/>
</dbReference>
<dbReference type="GO" id="GO:1990234">
    <property type="term" value="C:transferase complex"/>
    <property type="evidence" value="ECO:0007669"/>
    <property type="project" value="TreeGrafter"/>
</dbReference>
<dbReference type="EMBL" id="HBKN01042927">
    <property type="protein sequence ID" value="CAE2331670.1"/>
    <property type="molecule type" value="Transcribed_RNA"/>
</dbReference>
<dbReference type="GO" id="GO:0046872">
    <property type="term" value="F:metal ion binding"/>
    <property type="evidence" value="ECO:0007669"/>
    <property type="project" value="UniProtKB-KW"/>
</dbReference>
<keyword evidence="3" id="KW-0808">Transferase</keyword>
<evidence type="ECO:0000256" key="4">
    <source>
        <dbReference type="ARBA" id="ARBA00022723"/>
    </source>
</evidence>
<evidence type="ECO:0000313" key="9">
    <source>
        <dbReference type="EMBL" id="CAE2331672.1"/>
    </source>
</evidence>
<dbReference type="EMBL" id="HBKN01042928">
    <property type="protein sequence ID" value="CAE2331672.1"/>
    <property type="molecule type" value="Transcribed_RNA"/>
</dbReference>
<dbReference type="Gene3D" id="1.10.600.10">
    <property type="entry name" value="Farnesyl Diphosphate Synthase"/>
    <property type="match status" value="1"/>
</dbReference>
<protein>
    <submittedName>
        <fullName evidence="9">Uncharacterized protein</fullName>
    </submittedName>
</protein>
<keyword evidence="4" id="KW-0479">Metal-binding</keyword>
<dbReference type="InterPro" id="IPR000092">
    <property type="entry name" value="Polyprenyl_synt"/>
</dbReference>
<dbReference type="GO" id="GO:0008299">
    <property type="term" value="P:isoprenoid biosynthetic process"/>
    <property type="evidence" value="ECO:0007669"/>
    <property type="project" value="UniProtKB-KW"/>
</dbReference>
<evidence type="ECO:0000256" key="2">
    <source>
        <dbReference type="ARBA" id="ARBA00006706"/>
    </source>
</evidence>
<dbReference type="Pfam" id="PF00348">
    <property type="entry name" value="polyprenyl_synt"/>
    <property type="match status" value="1"/>
</dbReference>
<organism evidence="9">
    <name type="scientific">Guillardia theta</name>
    <name type="common">Cryptophyte</name>
    <name type="synonym">Cryptomonas phi</name>
    <dbReference type="NCBI Taxonomy" id="55529"/>
    <lineage>
        <taxon>Eukaryota</taxon>
        <taxon>Cryptophyceae</taxon>
        <taxon>Pyrenomonadales</taxon>
        <taxon>Geminigeraceae</taxon>
        <taxon>Guillardia</taxon>
    </lineage>
</organism>
<feature type="signal peptide" evidence="7">
    <location>
        <begin position="1"/>
        <end position="26"/>
    </location>
</feature>
<keyword evidence="6" id="KW-0414">Isoprene biosynthesis</keyword>
<keyword evidence="5" id="KW-0460">Magnesium</keyword>
<dbReference type="EMBL" id="HBKN01042929">
    <property type="protein sequence ID" value="CAE2331674.1"/>
    <property type="molecule type" value="Transcribed_RNA"/>
</dbReference>
<comment type="cofactor">
    <cofactor evidence="1">
        <name>Mg(2+)</name>
        <dbReference type="ChEBI" id="CHEBI:18420"/>
    </cofactor>
</comment>
<dbReference type="AlphaFoldDB" id="A0A6U6CSS6"/>
<dbReference type="GO" id="GO:0004659">
    <property type="term" value="F:prenyltransferase activity"/>
    <property type="evidence" value="ECO:0007669"/>
    <property type="project" value="InterPro"/>
</dbReference>
<evidence type="ECO:0000313" key="8">
    <source>
        <dbReference type="EMBL" id="CAE2331670.1"/>
    </source>
</evidence>
<sequence>MLPSWKCSSVVLLIFCGQSWLHPSQAWVGNVGVQVRHSSLFPLRPTSAMDKVARSRGIVMTATKPTSKLSPEFVDAKLEDGPDPMLVVQEDMKLLKKKIRGVIERNLGSGEDAHPALKSSSKEFFERPEKTWRPMVALLLSRAIKSLKGEDYNAHHGDAMVIAEIIEIMHTSTIIHDTVLEDYDALEKGNAAHRIYASSVAGNKISILAGDFLLSRASVLLSSLRNTAIVEIMASALEAIMKGQMQLHRPVTQKFGMETYQKNLATRTGNLLASGCQCVALVAGYERGSEVAKAAFDYGMHIGIAYQMMKDLKITEKNYEKLLLKMKQCLDGGECPPFDPYELNEPLQRAGALMFAIDAEPELEKYARDGFDNIDSLLMVREKIVEFKAVEGVQKCAEKHVEEAIQALSILPQSEHIAALQNLAYMLVEPSQYRIQRASYDSKGALIARGKATEKSGTQVVQLLRSARQGARLGLFSMGEHVKGTIDRMSERIRRAGKQKDGENK</sequence>
<feature type="chain" id="PRO_5036192320" evidence="7">
    <location>
        <begin position="27"/>
        <end position="505"/>
    </location>
</feature>
<gene>
    <name evidence="8" type="ORF">GTHE00462_LOCUS33607</name>
    <name evidence="9" type="ORF">GTHE00462_LOCUS33608</name>
    <name evidence="10" type="ORF">GTHE00462_LOCUS33609</name>
    <name evidence="11" type="ORF">GTHE00462_LOCUS33610</name>
</gene>
<proteinExistence type="inferred from homology"/>
<reference evidence="9" key="1">
    <citation type="submission" date="2021-01" db="EMBL/GenBank/DDBJ databases">
        <authorList>
            <person name="Corre E."/>
            <person name="Pelletier E."/>
            <person name="Niang G."/>
            <person name="Scheremetjew M."/>
            <person name="Finn R."/>
            <person name="Kale V."/>
            <person name="Holt S."/>
            <person name="Cochrane G."/>
            <person name="Meng A."/>
            <person name="Brown T."/>
            <person name="Cohen L."/>
        </authorList>
    </citation>
    <scope>NUCLEOTIDE SEQUENCE</scope>
    <source>
        <strain evidence="9">CCMP 2712</strain>
    </source>
</reference>
<evidence type="ECO:0000256" key="3">
    <source>
        <dbReference type="ARBA" id="ARBA00022679"/>
    </source>
</evidence>
<accession>A0A6U6CSS6</accession>
<keyword evidence="7" id="KW-0732">Signal</keyword>
<evidence type="ECO:0000313" key="11">
    <source>
        <dbReference type="EMBL" id="CAE2331675.1"/>
    </source>
</evidence>
<name>A0A6U6CSS6_GUITH</name>
<dbReference type="SUPFAM" id="SSF48576">
    <property type="entry name" value="Terpenoid synthases"/>
    <property type="match status" value="1"/>
</dbReference>
<evidence type="ECO:0000256" key="7">
    <source>
        <dbReference type="SAM" id="SignalP"/>
    </source>
</evidence>
<evidence type="ECO:0000256" key="1">
    <source>
        <dbReference type="ARBA" id="ARBA00001946"/>
    </source>
</evidence>
<dbReference type="PANTHER" id="PTHR12001">
    <property type="entry name" value="GERANYLGERANYL PYROPHOSPHATE SYNTHASE"/>
    <property type="match status" value="1"/>
</dbReference>
<comment type="similarity">
    <text evidence="2">Belongs to the FPP/GGPP synthase family.</text>
</comment>
<dbReference type="EMBL" id="HBKN01042930">
    <property type="protein sequence ID" value="CAE2331675.1"/>
    <property type="molecule type" value="Transcribed_RNA"/>
</dbReference>
<dbReference type="PANTHER" id="PTHR12001:SF69">
    <property type="entry name" value="ALL TRANS-POLYPRENYL-DIPHOSPHATE SYNTHASE PDSS1"/>
    <property type="match status" value="1"/>
</dbReference>
<dbReference type="GO" id="GO:0006744">
    <property type="term" value="P:ubiquinone biosynthetic process"/>
    <property type="evidence" value="ECO:0007669"/>
    <property type="project" value="TreeGrafter"/>
</dbReference>
<evidence type="ECO:0000256" key="6">
    <source>
        <dbReference type="ARBA" id="ARBA00023229"/>
    </source>
</evidence>
<dbReference type="InterPro" id="IPR008949">
    <property type="entry name" value="Isoprenoid_synthase_dom_sf"/>
</dbReference>
<evidence type="ECO:0000256" key="5">
    <source>
        <dbReference type="ARBA" id="ARBA00022842"/>
    </source>
</evidence>
<evidence type="ECO:0000313" key="10">
    <source>
        <dbReference type="EMBL" id="CAE2331674.1"/>
    </source>
</evidence>